<reference evidence="2" key="1">
    <citation type="submission" date="2021-01" db="EMBL/GenBank/DDBJ databases">
        <title>Whole genome shotgun sequence of Planosporangium mesophilum NBRC 109066.</title>
        <authorList>
            <person name="Komaki H."/>
            <person name="Tamura T."/>
        </authorList>
    </citation>
    <scope>NUCLEOTIDE SEQUENCE</scope>
    <source>
        <strain evidence="2">NBRC 109066</strain>
    </source>
</reference>
<evidence type="ECO:0000313" key="3">
    <source>
        <dbReference type="Proteomes" id="UP000599074"/>
    </source>
</evidence>
<dbReference type="InterPro" id="IPR043917">
    <property type="entry name" value="DUF5753"/>
</dbReference>
<protein>
    <submittedName>
        <fullName evidence="2">Transcriptional regulator</fullName>
    </submittedName>
</protein>
<organism evidence="2 3">
    <name type="scientific">Planosporangium mesophilum</name>
    <dbReference type="NCBI Taxonomy" id="689768"/>
    <lineage>
        <taxon>Bacteria</taxon>
        <taxon>Bacillati</taxon>
        <taxon>Actinomycetota</taxon>
        <taxon>Actinomycetes</taxon>
        <taxon>Micromonosporales</taxon>
        <taxon>Micromonosporaceae</taxon>
        <taxon>Planosporangium</taxon>
    </lineage>
</organism>
<dbReference type="GO" id="GO:0003677">
    <property type="term" value="F:DNA binding"/>
    <property type="evidence" value="ECO:0007669"/>
    <property type="project" value="InterPro"/>
</dbReference>
<dbReference type="InterPro" id="IPR010982">
    <property type="entry name" value="Lambda_DNA-bd_dom_sf"/>
</dbReference>
<comment type="caution">
    <text evidence="2">The sequence shown here is derived from an EMBL/GenBank/DDBJ whole genome shotgun (WGS) entry which is preliminary data.</text>
</comment>
<dbReference type="Pfam" id="PF19054">
    <property type="entry name" value="DUF5753"/>
    <property type="match status" value="1"/>
</dbReference>
<dbReference type="RefSeq" id="WP_168117776.1">
    <property type="nucleotide sequence ID" value="NZ_BOON01000060.1"/>
</dbReference>
<accession>A0A8J3TFF1</accession>
<dbReference type="Gene3D" id="1.10.260.40">
    <property type="entry name" value="lambda repressor-like DNA-binding domains"/>
    <property type="match status" value="1"/>
</dbReference>
<gene>
    <name evidence="2" type="ORF">Pme01_54950</name>
</gene>
<dbReference type="Proteomes" id="UP000599074">
    <property type="component" value="Unassembled WGS sequence"/>
</dbReference>
<dbReference type="SMART" id="SM00530">
    <property type="entry name" value="HTH_XRE"/>
    <property type="match status" value="1"/>
</dbReference>
<dbReference type="EMBL" id="BOON01000060">
    <property type="protein sequence ID" value="GII25898.1"/>
    <property type="molecule type" value="Genomic_DNA"/>
</dbReference>
<sequence length="292" mass="31304">MPPDATGRRVRTGAELRRLRGTAGLSGEQVARALGWSQSKVSRIEGGVHRITVNDVAGLIDLYGVGGDVRAELLAATAADSGEGAWIVRTGGAPSPRSTAAAPQPVTARIRHHQPVVLPDLLQTREYARSVINAAGGDDPDAVAEGRMRHQEILTTANGPQYDVVLDARALLLAAAPVDLIRDQILSLAIRAQRLPRLDLRVIPLGRPSATFSPVGFTLYDFRAPDSPSVVCVESPTAESYFATPEDLQRYATLFTALRDVALPDVESVRYLRSLASDVERYLGNPALCANE</sequence>
<evidence type="ECO:0000259" key="1">
    <source>
        <dbReference type="PROSITE" id="PS50943"/>
    </source>
</evidence>
<feature type="domain" description="HTH cro/C1-type" evidence="1">
    <location>
        <begin position="16"/>
        <end position="69"/>
    </location>
</feature>
<dbReference type="PROSITE" id="PS50943">
    <property type="entry name" value="HTH_CROC1"/>
    <property type="match status" value="1"/>
</dbReference>
<proteinExistence type="predicted"/>
<dbReference type="SUPFAM" id="SSF47413">
    <property type="entry name" value="lambda repressor-like DNA-binding domains"/>
    <property type="match status" value="1"/>
</dbReference>
<dbReference type="Pfam" id="PF13560">
    <property type="entry name" value="HTH_31"/>
    <property type="match status" value="1"/>
</dbReference>
<evidence type="ECO:0000313" key="2">
    <source>
        <dbReference type="EMBL" id="GII25898.1"/>
    </source>
</evidence>
<name>A0A8J3TFF1_9ACTN</name>
<dbReference type="CDD" id="cd00093">
    <property type="entry name" value="HTH_XRE"/>
    <property type="match status" value="1"/>
</dbReference>
<dbReference type="AlphaFoldDB" id="A0A8J3TFF1"/>
<keyword evidence="3" id="KW-1185">Reference proteome</keyword>
<dbReference type="InterPro" id="IPR001387">
    <property type="entry name" value="Cro/C1-type_HTH"/>
</dbReference>